<dbReference type="AlphaFoldDB" id="A0A8J7YXK5"/>
<dbReference type="EMBL" id="JAHEAC010000046">
    <property type="protein sequence ID" value="MBX8644226.1"/>
    <property type="molecule type" value="Genomic_DNA"/>
</dbReference>
<evidence type="ECO:0000313" key="3">
    <source>
        <dbReference type="Proteomes" id="UP000750197"/>
    </source>
</evidence>
<sequence>MKAGERFDRNYGASSGNADFSENWDFETDRIRISGSSDFENAEARIIEISGSARIKRSVRCDRLECSGSLETGGELTSKAINVSGSIKIGGNMRSVGARISGRCAVVGNYVSDETNCTGSIECGGDLESRNIEIAGRLAAASIAADSISLNGGGRAETVRCGDIRINMDRHGRSHFGLLHRWKSGNRFAAERMEVSGSASLSNCSIAELRARRALISGGCVVDKLYYSESFVVEEDGIVRERIRQQ</sequence>
<evidence type="ECO:0000313" key="1">
    <source>
        <dbReference type="EMBL" id="MBX8631349.1"/>
    </source>
</evidence>
<evidence type="ECO:0008006" key="4">
    <source>
        <dbReference type="Google" id="ProtNLM"/>
    </source>
</evidence>
<dbReference type="Proteomes" id="UP000750197">
    <property type="component" value="Unassembled WGS sequence"/>
</dbReference>
<dbReference type="Proteomes" id="UP000716004">
    <property type="component" value="Unassembled WGS sequence"/>
</dbReference>
<accession>A0A8J7YXK5</accession>
<evidence type="ECO:0000313" key="2">
    <source>
        <dbReference type="EMBL" id="MBX8644226.1"/>
    </source>
</evidence>
<gene>
    <name evidence="1" type="ORF">J9259_02340</name>
    <name evidence="2" type="ORF">KIY12_05835</name>
</gene>
<comment type="caution">
    <text evidence="2">The sequence shown here is derived from an EMBL/GenBank/DDBJ whole genome shotgun (WGS) entry which is preliminary data.</text>
</comment>
<protein>
    <recommendedName>
        <fullName evidence="4">Polymer-forming cytoskeletal protein</fullName>
    </recommendedName>
</protein>
<name>A0A8J7YXK5_9ARCH</name>
<dbReference type="EMBL" id="JAGVSJ010000003">
    <property type="protein sequence ID" value="MBX8631349.1"/>
    <property type="molecule type" value="Genomic_DNA"/>
</dbReference>
<proteinExistence type="predicted"/>
<reference evidence="2" key="1">
    <citation type="submission" date="2021-05" db="EMBL/GenBank/DDBJ databases">
        <title>Genomic insights into ecological role and evolution of a novel Thermoplasmata order Candidatus Sysuiplasmatales.</title>
        <authorList>
            <person name="Yuan Y."/>
        </authorList>
    </citation>
    <scope>NUCLEOTIDE SEQUENCE</scope>
    <source>
        <strain evidence="2">TUT19-bin139</strain>
        <strain evidence="1">YP2-bin.285</strain>
    </source>
</reference>
<organism evidence="2 3">
    <name type="scientific">Candidatus Sysuiplasma superficiale</name>
    <dbReference type="NCBI Taxonomy" id="2823368"/>
    <lineage>
        <taxon>Archaea</taxon>
        <taxon>Methanobacteriati</taxon>
        <taxon>Thermoplasmatota</taxon>
        <taxon>Thermoplasmata</taxon>
        <taxon>Candidatus Sysuiplasmatales</taxon>
        <taxon>Candidatus Sysuiplasmataceae</taxon>
        <taxon>Candidatus Sysuiplasma</taxon>
    </lineage>
</organism>